<evidence type="ECO:0000313" key="1">
    <source>
        <dbReference type="EMBL" id="MEO1755060.1"/>
    </source>
</evidence>
<reference evidence="2" key="2">
    <citation type="submission" date="2016-06" db="EMBL/GenBank/DDBJ databases">
        <authorList>
            <person name="Huang P."/>
            <person name="Jiang X."/>
            <person name="Liu X."/>
        </authorList>
    </citation>
    <scope>NUCLEOTIDE SEQUENCE</scope>
    <source>
        <strain evidence="2">852011</strain>
    </source>
</reference>
<reference evidence="1 4" key="3">
    <citation type="submission" date="2024-01" db="EMBL/GenBank/DDBJ databases">
        <title>The diversity of rhizobia nodulating Mimosa spp. in eleven states of Brazil covering several biomes is determined by host plant, location, and edaphic factors.</title>
        <authorList>
            <person name="Rouws L."/>
            <person name="Barauna A."/>
            <person name="Beukes C."/>
            <person name="De Faria S.M."/>
            <person name="Gross E."/>
            <person name="Dos Reis Junior F.B."/>
            <person name="Simon M."/>
            <person name="Maluk M."/>
            <person name="Odee D.W."/>
            <person name="Kenicer G."/>
            <person name="Young J.P.W."/>
            <person name="Reis V.M."/>
            <person name="Zilli J."/>
            <person name="James E.K."/>
        </authorList>
    </citation>
    <scope>NUCLEOTIDE SEQUENCE [LARGE SCALE GENOMIC DNA]</scope>
    <source>
        <strain evidence="1 4">JHI1651</strain>
    </source>
</reference>
<reference evidence="2 3" key="1">
    <citation type="journal article" date="2014" name="Genome Announc.">
        <title>Draft Genome Sequence of the Haloacid-Degrading Burkholderia caribensis Strain MBA4.</title>
        <authorList>
            <person name="Pan Y."/>
            <person name="Kong K.F."/>
            <person name="Tsang J.S."/>
        </authorList>
    </citation>
    <scope>NUCLEOTIDE SEQUENCE [LARGE SCALE GENOMIC DNA]</scope>
    <source>
        <strain evidence="2 3">852011</strain>
    </source>
</reference>
<evidence type="ECO:0000313" key="2">
    <source>
        <dbReference type="EMBL" id="QLB61627.1"/>
    </source>
</evidence>
<evidence type="ECO:0000313" key="4">
    <source>
        <dbReference type="Proteomes" id="UP001462961"/>
    </source>
</evidence>
<dbReference type="RefSeq" id="WP_107204007.1">
    <property type="nucleotide sequence ID" value="NZ_CP015958.1"/>
</dbReference>
<accession>A0A9Q6RY30</accession>
<gene>
    <name evidence="2" type="ORF">A9O66_04040</name>
    <name evidence="1" type="ORF">VOI32_14085</name>
</gene>
<keyword evidence="4" id="KW-1185">Reference proteome</keyword>
<evidence type="ECO:0000313" key="3">
    <source>
        <dbReference type="Proteomes" id="UP000509548"/>
    </source>
</evidence>
<dbReference type="Proteomes" id="UP001462961">
    <property type="component" value="Unassembled WGS sequence"/>
</dbReference>
<protein>
    <submittedName>
        <fullName evidence="2">Uncharacterized protein</fullName>
    </submittedName>
</protein>
<dbReference type="EMBL" id="JAYLVJ010000015">
    <property type="protein sequence ID" value="MEO1755060.1"/>
    <property type="molecule type" value="Genomic_DNA"/>
</dbReference>
<dbReference type="Proteomes" id="UP000509548">
    <property type="component" value="Chromosome 1"/>
</dbReference>
<dbReference type="EMBL" id="CP015958">
    <property type="protein sequence ID" value="QLB61627.1"/>
    <property type="molecule type" value="Genomic_DNA"/>
</dbReference>
<name>A0A9Q6RY30_9BURK</name>
<dbReference type="AlphaFoldDB" id="A0A9Q6RY30"/>
<proteinExistence type="predicted"/>
<sequence>MSSDVRVVNLRSFDDEARAELLCYVVVSQLIACAKTGEWMRTDHLVETMKLWSSANGASPEWLDSVRLGDVSQKLAQTVWAIELLRDTDELSKLFTDGRRLDYRSPIVRGIHDVCAERLLTWRFEGEPRE</sequence>
<organism evidence="2 3">
    <name type="scientific">Paraburkholderia caribensis</name>
    <dbReference type="NCBI Taxonomy" id="75105"/>
    <lineage>
        <taxon>Bacteria</taxon>
        <taxon>Pseudomonadati</taxon>
        <taxon>Pseudomonadota</taxon>
        <taxon>Betaproteobacteria</taxon>
        <taxon>Burkholderiales</taxon>
        <taxon>Burkholderiaceae</taxon>
        <taxon>Paraburkholderia</taxon>
    </lineage>
</organism>